<evidence type="ECO:0000256" key="3">
    <source>
        <dbReference type="SAM" id="MobiDB-lite"/>
    </source>
</evidence>
<dbReference type="PANTHER" id="PTHR44591:SF3">
    <property type="entry name" value="RESPONSE REGULATORY DOMAIN-CONTAINING PROTEIN"/>
    <property type="match status" value="1"/>
</dbReference>
<evidence type="ECO:0000256" key="1">
    <source>
        <dbReference type="ARBA" id="ARBA00022553"/>
    </source>
</evidence>
<dbReference type="SMART" id="SM00448">
    <property type="entry name" value="REC"/>
    <property type="match status" value="1"/>
</dbReference>
<dbReference type="Gene3D" id="3.40.50.2300">
    <property type="match status" value="1"/>
</dbReference>
<reference evidence="5" key="1">
    <citation type="submission" date="2020-04" db="EMBL/GenBank/DDBJ databases">
        <authorList>
            <person name="Zhang T."/>
        </authorList>
    </citation>
    <scope>NUCLEOTIDE SEQUENCE</scope>
    <source>
        <strain evidence="5">HKST-UBA13</strain>
    </source>
</reference>
<dbReference type="PANTHER" id="PTHR44591">
    <property type="entry name" value="STRESS RESPONSE REGULATOR PROTEIN 1"/>
    <property type="match status" value="1"/>
</dbReference>
<dbReference type="Proteomes" id="UP000775877">
    <property type="component" value="Unassembled WGS sequence"/>
</dbReference>
<dbReference type="GO" id="GO:0000160">
    <property type="term" value="P:phosphorelay signal transduction system"/>
    <property type="evidence" value="ECO:0007669"/>
    <property type="project" value="InterPro"/>
</dbReference>
<feature type="domain" description="Response regulatory" evidence="4">
    <location>
        <begin position="29"/>
        <end position="147"/>
    </location>
</feature>
<dbReference type="Pfam" id="PF00072">
    <property type="entry name" value="Response_reg"/>
    <property type="match status" value="1"/>
</dbReference>
<name>A0A955IAT3_9BACT</name>
<dbReference type="AlphaFoldDB" id="A0A955IAT3"/>
<evidence type="ECO:0000256" key="2">
    <source>
        <dbReference type="PROSITE-ProRule" id="PRU00169"/>
    </source>
</evidence>
<gene>
    <name evidence="5" type="ORF">KC678_00970</name>
</gene>
<proteinExistence type="predicted"/>
<protein>
    <submittedName>
        <fullName evidence="5">Response regulator</fullName>
    </submittedName>
</protein>
<evidence type="ECO:0000313" key="5">
    <source>
        <dbReference type="EMBL" id="MCA9380817.1"/>
    </source>
</evidence>
<evidence type="ECO:0000313" key="6">
    <source>
        <dbReference type="Proteomes" id="UP000775877"/>
    </source>
</evidence>
<reference evidence="5" key="2">
    <citation type="journal article" date="2021" name="Microbiome">
        <title>Successional dynamics and alternative stable states in a saline activated sludge microbial community over 9 years.</title>
        <authorList>
            <person name="Wang Y."/>
            <person name="Ye J."/>
            <person name="Ju F."/>
            <person name="Liu L."/>
            <person name="Boyd J.A."/>
            <person name="Deng Y."/>
            <person name="Parks D.H."/>
            <person name="Jiang X."/>
            <person name="Yin X."/>
            <person name="Woodcroft B.J."/>
            <person name="Tyson G.W."/>
            <person name="Hugenholtz P."/>
            <person name="Polz M.F."/>
            <person name="Zhang T."/>
        </authorList>
    </citation>
    <scope>NUCLEOTIDE SEQUENCE</scope>
    <source>
        <strain evidence="5">HKST-UBA13</strain>
    </source>
</reference>
<organism evidence="5 6">
    <name type="scientific">Candidatus Dojkabacteria bacterium</name>
    <dbReference type="NCBI Taxonomy" id="2099670"/>
    <lineage>
        <taxon>Bacteria</taxon>
        <taxon>Candidatus Dojkabacteria</taxon>
    </lineage>
</organism>
<sequence>MSDQPETKPQPTPAVAQPEPQTGEKKVYKILVVDDEPDARDLFLDMLSGEGNYEVSTAVDGVDALAKAEATKFDMILLDIVMPNKDGVQTLTELMQDKAKYGSPKVIMLTNLGGDLAVEEAMNIGAVDYKVKIDTEPDDLLQTVAKHLGA</sequence>
<keyword evidence="1 2" id="KW-0597">Phosphoprotein</keyword>
<accession>A0A955IAT3</accession>
<feature type="region of interest" description="Disordered" evidence="3">
    <location>
        <begin position="1"/>
        <end position="23"/>
    </location>
</feature>
<feature type="modified residue" description="4-aspartylphosphate" evidence="2">
    <location>
        <position position="79"/>
    </location>
</feature>
<dbReference type="InterPro" id="IPR011006">
    <property type="entry name" value="CheY-like_superfamily"/>
</dbReference>
<evidence type="ECO:0000259" key="4">
    <source>
        <dbReference type="PROSITE" id="PS50110"/>
    </source>
</evidence>
<comment type="caution">
    <text evidence="5">The sequence shown here is derived from an EMBL/GenBank/DDBJ whole genome shotgun (WGS) entry which is preliminary data.</text>
</comment>
<dbReference type="SUPFAM" id="SSF52172">
    <property type="entry name" value="CheY-like"/>
    <property type="match status" value="1"/>
</dbReference>
<dbReference type="EMBL" id="JAGQLJ010000018">
    <property type="protein sequence ID" value="MCA9380817.1"/>
    <property type="molecule type" value="Genomic_DNA"/>
</dbReference>
<dbReference type="InterPro" id="IPR001789">
    <property type="entry name" value="Sig_transdc_resp-reg_receiver"/>
</dbReference>
<dbReference type="PROSITE" id="PS50110">
    <property type="entry name" value="RESPONSE_REGULATORY"/>
    <property type="match status" value="1"/>
</dbReference>
<dbReference type="InterPro" id="IPR050595">
    <property type="entry name" value="Bact_response_regulator"/>
</dbReference>